<evidence type="ECO:0000313" key="2">
    <source>
        <dbReference type="EMBL" id="CAE6728922.1"/>
    </source>
</evidence>
<evidence type="ECO:0000313" key="3">
    <source>
        <dbReference type="Proteomes" id="UP000835287"/>
    </source>
</evidence>
<accession>A0ABM8R283</accession>
<dbReference type="EMBL" id="HG992338">
    <property type="protein sequence ID" value="CAE6728922.1"/>
    <property type="molecule type" value="Genomic_DNA"/>
</dbReference>
<proteinExistence type="predicted"/>
<reference evidence="2 3" key="1">
    <citation type="submission" date="2021-02" db="EMBL/GenBank/DDBJ databases">
        <authorList>
            <person name="Pothier F. J."/>
        </authorList>
    </citation>
    <scope>NUCLEOTIDE SEQUENCE [LARGE SCALE GENOMIC DNA]</scope>
    <source>
        <strain evidence="2 3">301</strain>
    </source>
</reference>
<dbReference type="EMBL" id="HG992338">
    <property type="protein sequence ID" value="CAE6728893.1"/>
    <property type="molecule type" value="Genomic_DNA"/>
</dbReference>
<keyword evidence="3" id="KW-1185">Reference proteome</keyword>
<feature type="region of interest" description="Disordered" evidence="1">
    <location>
        <begin position="112"/>
        <end position="154"/>
    </location>
</feature>
<protein>
    <submittedName>
        <fullName evidence="2">Uncharacterized protein</fullName>
    </submittedName>
</protein>
<name>A0ABM8R283_9XANT</name>
<sequence>MSNRPLEAFFPTGHAGQTLALMICTDWIWAGLYDGKVTPSLDGCAVAPRLRARTTARHLCIGRDTFALHRAYCCVPRAGCGNTACTYRSHAHEPHLSAQPCSWLDSGGDHRGHLRAAAPGRTPRGTSQRRRNAGSGQRAMARPPPRPASAGGGLTCSRKPCRCCPRFRCASRATARRWSPPTAPHRYRLGGPAPTTFHIECCRCGKATAPSTSRALTEGRWTEPTGQHRIPLSHLSRAREQLFAQLAHTAHAA</sequence>
<organism evidence="2 3">
    <name type="scientific">Xanthomonas arboricola pv. corylina</name>
    <dbReference type="NCBI Taxonomy" id="487821"/>
    <lineage>
        <taxon>Bacteria</taxon>
        <taxon>Pseudomonadati</taxon>
        <taxon>Pseudomonadota</taxon>
        <taxon>Gammaproteobacteria</taxon>
        <taxon>Lysobacterales</taxon>
        <taxon>Lysobacteraceae</taxon>
        <taxon>Xanthomonas</taxon>
    </lineage>
</organism>
<evidence type="ECO:0000256" key="1">
    <source>
        <dbReference type="SAM" id="MobiDB-lite"/>
    </source>
</evidence>
<dbReference type="Proteomes" id="UP000835287">
    <property type="component" value="Chromosome"/>
</dbReference>
<gene>
    <name evidence="2" type="ORF">XAC301_11280</name>
</gene>